<dbReference type="Gene3D" id="1.25.40.10">
    <property type="entry name" value="Tetratricopeptide repeat domain"/>
    <property type="match status" value="1"/>
</dbReference>
<evidence type="ECO:0000256" key="1">
    <source>
        <dbReference type="PROSITE-ProRule" id="PRU00339"/>
    </source>
</evidence>
<proteinExistence type="predicted"/>
<keyword evidence="2" id="KW-0472">Membrane</keyword>
<dbReference type="PaxDb" id="4097-A0A1S4BI26"/>
<keyword evidence="2" id="KW-1133">Transmembrane helix</keyword>
<accession>A0A1S4BI26</accession>
<dbReference type="AlphaFoldDB" id="A0A1S4BI26"/>
<dbReference type="SUPFAM" id="SSF48452">
    <property type="entry name" value="TPR-like"/>
    <property type="match status" value="1"/>
</dbReference>
<name>A0A1S4BI26_TOBAC</name>
<dbReference type="KEGG" id="nta:107808508"/>
<dbReference type="InterPro" id="IPR019734">
    <property type="entry name" value="TPR_rpt"/>
</dbReference>
<evidence type="ECO:0008006" key="4">
    <source>
        <dbReference type="Google" id="ProtNLM"/>
    </source>
</evidence>
<keyword evidence="1" id="KW-0802">TPR repeat</keyword>
<feature type="transmembrane region" description="Helical" evidence="2">
    <location>
        <begin position="128"/>
        <end position="153"/>
    </location>
</feature>
<protein>
    <recommendedName>
        <fullName evidence="4">Protein SLOW GREEN 1, chloroplastic-like</fullName>
    </recommendedName>
</protein>
<dbReference type="OrthoDB" id="66906at2759"/>
<dbReference type="PROSITE" id="PS50005">
    <property type="entry name" value="TPR"/>
    <property type="match status" value="1"/>
</dbReference>
<organism evidence="3">
    <name type="scientific">Nicotiana tabacum</name>
    <name type="common">Common tobacco</name>
    <dbReference type="NCBI Taxonomy" id="4097"/>
    <lineage>
        <taxon>Eukaryota</taxon>
        <taxon>Viridiplantae</taxon>
        <taxon>Streptophyta</taxon>
        <taxon>Embryophyta</taxon>
        <taxon>Tracheophyta</taxon>
        <taxon>Spermatophyta</taxon>
        <taxon>Magnoliopsida</taxon>
        <taxon>eudicotyledons</taxon>
        <taxon>Gunneridae</taxon>
        <taxon>Pentapetalae</taxon>
        <taxon>asterids</taxon>
        <taxon>lamiids</taxon>
        <taxon>Solanales</taxon>
        <taxon>Solanaceae</taxon>
        <taxon>Nicotianoideae</taxon>
        <taxon>Nicotianeae</taxon>
        <taxon>Nicotiana</taxon>
    </lineage>
</organism>
<sequence length="159" mass="18540">MKDSVFEDFLLSNPKNVRVLTKLMKIQIKNRKIVEAISTIDKLIELDPDNTRWLLLKSLLRVYSGAKFRSNEILKKDPLLEKTYHVLLMVASQEDSIEELKKIKKKIEEGIINASLRKNVEDFDELILVWYLICWGLITLDFDLLVSAFLLLVRVGHKN</sequence>
<evidence type="ECO:0000313" key="3">
    <source>
        <dbReference type="RefSeq" id="XP_016488523.1"/>
    </source>
</evidence>
<dbReference type="RefSeq" id="XP_016488523.1">
    <property type="nucleotide sequence ID" value="XM_016633037.1"/>
</dbReference>
<reference evidence="3" key="1">
    <citation type="submission" date="2025-08" db="UniProtKB">
        <authorList>
            <consortium name="RefSeq"/>
        </authorList>
    </citation>
    <scope>IDENTIFICATION</scope>
</reference>
<gene>
    <name evidence="3" type="primary">LOC107808508</name>
</gene>
<dbReference type="STRING" id="4097.A0A1S4BI26"/>
<dbReference type="InterPro" id="IPR011990">
    <property type="entry name" value="TPR-like_helical_dom_sf"/>
</dbReference>
<feature type="repeat" description="TPR" evidence="1">
    <location>
        <begin position="17"/>
        <end position="50"/>
    </location>
</feature>
<keyword evidence="2" id="KW-0812">Transmembrane</keyword>
<evidence type="ECO:0000256" key="2">
    <source>
        <dbReference type="SAM" id="Phobius"/>
    </source>
</evidence>